<dbReference type="InterPro" id="IPR001845">
    <property type="entry name" value="HTH_ArsR_DNA-bd_dom"/>
</dbReference>
<evidence type="ECO:0000313" key="6">
    <source>
        <dbReference type="EMBL" id="UYO40716.1"/>
    </source>
</evidence>
<sequence>MAAASGARKTSPALRRVDTRELRENAVVAAEFLKTLSNVSRLIMLCQLAEGEKSVSELTELLDERQPTVSQQLARLRAEKLVQARREGQQVFYSLASEEVRSLILALHATFCRKDRDKDRPAAASRAKPATAPRRQRQSVDA</sequence>
<keyword evidence="3" id="KW-0804">Transcription</keyword>
<accession>A0AAX3E2G8</accession>
<dbReference type="Gene3D" id="1.10.10.10">
    <property type="entry name" value="Winged helix-like DNA-binding domain superfamily/Winged helix DNA-binding domain"/>
    <property type="match status" value="1"/>
</dbReference>
<dbReference type="PRINTS" id="PR00778">
    <property type="entry name" value="HTHARSR"/>
</dbReference>
<dbReference type="GO" id="GO:0003700">
    <property type="term" value="F:DNA-binding transcription factor activity"/>
    <property type="evidence" value="ECO:0007669"/>
    <property type="project" value="InterPro"/>
</dbReference>
<evidence type="ECO:0000256" key="3">
    <source>
        <dbReference type="ARBA" id="ARBA00023163"/>
    </source>
</evidence>
<proteinExistence type="predicted"/>
<dbReference type="Pfam" id="PF01022">
    <property type="entry name" value="HTH_5"/>
    <property type="match status" value="1"/>
</dbReference>
<dbReference type="PANTHER" id="PTHR33154">
    <property type="entry name" value="TRANSCRIPTIONAL REGULATOR, ARSR FAMILY"/>
    <property type="match status" value="1"/>
</dbReference>
<dbReference type="CDD" id="cd00090">
    <property type="entry name" value="HTH_ARSR"/>
    <property type="match status" value="1"/>
</dbReference>
<dbReference type="SUPFAM" id="SSF46785">
    <property type="entry name" value="Winged helix' DNA-binding domain"/>
    <property type="match status" value="1"/>
</dbReference>
<dbReference type="SMART" id="SM00418">
    <property type="entry name" value="HTH_ARSR"/>
    <property type="match status" value="1"/>
</dbReference>
<dbReference type="InterPro" id="IPR011991">
    <property type="entry name" value="ArsR-like_HTH"/>
</dbReference>
<evidence type="ECO:0000256" key="2">
    <source>
        <dbReference type="ARBA" id="ARBA00023125"/>
    </source>
</evidence>
<dbReference type="AlphaFoldDB" id="A0AAX3E2G8"/>
<organism evidence="6 7">
    <name type="scientific">Rhodopseudomonas palustris</name>
    <dbReference type="NCBI Taxonomy" id="1076"/>
    <lineage>
        <taxon>Bacteria</taxon>
        <taxon>Pseudomonadati</taxon>
        <taxon>Pseudomonadota</taxon>
        <taxon>Alphaproteobacteria</taxon>
        <taxon>Hyphomicrobiales</taxon>
        <taxon>Nitrobacteraceae</taxon>
        <taxon>Rhodopseudomonas</taxon>
    </lineage>
</organism>
<evidence type="ECO:0000256" key="4">
    <source>
        <dbReference type="SAM" id="MobiDB-lite"/>
    </source>
</evidence>
<dbReference type="InterPro" id="IPR051081">
    <property type="entry name" value="HTH_MetalResp_TranReg"/>
</dbReference>
<feature type="compositionally biased region" description="Low complexity" evidence="4">
    <location>
        <begin position="122"/>
        <end position="133"/>
    </location>
</feature>
<evidence type="ECO:0000313" key="7">
    <source>
        <dbReference type="Proteomes" id="UP001163166"/>
    </source>
</evidence>
<dbReference type="EMBL" id="CP076676">
    <property type="protein sequence ID" value="UYO40716.1"/>
    <property type="molecule type" value="Genomic_DNA"/>
</dbReference>
<keyword evidence="1" id="KW-0805">Transcription regulation</keyword>
<dbReference type="NCBIfam" id="NF033788">
    <property type="entry name" value="HTH_metalloreg"/>
    <property type="match status" value="1"/>
</dbReference>
<feature type="domain" description="HTH arsR-type" evidence="5">
    <location>
        <begin position="22"/>
        <end position="115"/>
    </location>
</feature>
<dbReference type="InterPro" id="IPR036390">
    <property type="entry name" value="WH_DNA-bd_sf"/>
</dbReference>
<protein>
    <submittedName>
        <fullName evidence="6">Metalloregulator ArsR/SmtB family transcription factor</fullName>
    </submittedName>
</protein>
<reference evidence="6" key="1">
    <citation type="journal article" date="2022" name="Biol. Control">
        <title>In silico genomic analysis of Rhodopseudomonas palustris strains revealed potential biocontrol agents and crop yield enhancers.</title>
        <authorList>
            <person name="Surachat K."/>
            <person name="Kantachote D."/>
            <person name="Deachamag P."/>
            <person name="Wonglapsuwan M."/>
        </authorList>
    </citation>
    <scope>NUCLEOTIDE SEQUENCE</scope>
    <source>
        <strain evidence="6">TLS06</strain>
    </source>
</reference>
<evidence type="ECO:0000256" key="1">
    <source>
        <dbReference type="ARBA" id="ARBA00023015"/>
    </source>
</evidence>
<gene>
    <name evidence="6" type="ORF">KQX62_05255</name>
</gene>
<keyword evidence="2" id="KW-0238">DNA-binding</keyword>
<feature type="region of interest" description="Disordered" evidence="4">
    <location>
        <begin position="115"/>
        <end position="142"/>
    </location>
</feature>
<dbReference type="RefSeq" id="WP_264075661.1">
    <property type="nucleotide sequence ID" value="NZ_CP076676.1"/>
</dbReference>
<dbReference type="GO" id="GO:0003677">
    <property type="term" value="F:DNA binding"/>
    <property type="evidence" value="ECO:0007669"/>
    <property type="project" value="UniProtKB-KW"/>
</dbReference>
<dbReference type="PANTHER" id="PTHR33154:SF28">
    <property type="entry name" value="HTH-TYPE TRANSCRIPTIONAL REGULATOR YGAV-RELATED"/>
    <property type="match status" value="1"/>
</dbReference>
<dbReference type="PROSITE" id="PS50987">
    <property type="entry name" value="HTH_ARSR_2"/>
    <property type="match status" value="1"/>
</dbReference>
<name>A0AAX3E2G8_RHOPL</name>
<dbReference type="InterPro" id="IPR036388">
    <property type="entry name" value="WH-like_DNA-bd_sf"/>
</dbReference>
<dbReference type="Proteomes" id="UP001163166">
    <property type="component" value="Chromosome"/>
</dbReference>
<evidence type="ECO:0000259" key="5">
    <source>
        <dbReference type="PROSITE" id="PS50987"/>
    </source>
</evidence>